<accession>X0U8H4</accession>
<evidence type="ECO:0000313" key="2">
    <source>
        <dbReference type="EMBL" id="GAF84805.1"/>
    </source>
</evidence>
<evidence type="ECO:0000256" key="1">
    <source>
        <dbReference type="SAM" id="Phobius"/>
    </source>
</evidence>
<gene>
    <name evidence="2" type="ORF">S01H1_09638</name>
</gene>
<sequence length="152" mass="16766">MKIDTSDTRTQVILVCLIIIAVLGGLAIRSRYETDKNVIGIVLDVEYEDGEHLIIDPTTWTSGLTVSKLAITDTSGKLVKAATFALKTKTDWDGTLSDYNFEGTLDIYYNGNRQHSTTIRKPSKIEKGSYQVIATYGVGSAMIESWVDRKVG</sequence>
<dbReference type="EMBL" id="BARS01004923">
    <property type="protein sequence ID" value="GAF84805.1"/>
    <property type="molecule type" value="Genomic_DNA"/>
</dbReference>
<name>X0U8H4_9ZZZZ</name>
<keyword evidence="1" id="KW-0472">Membrane</keyword>
<proteinExistence type="predicted"/>
<reference evidence="2" key="1">
    <citation type="journal article" date="2014" name="Front. Microbiol.">
        <title>High frequency of phylogenetically diverse reductive dehalogenase-homologous genes in deep subseafloor sedimentary metagenomes.</title>
        <authorList>
            <person name="Kawai M."/>
            <person name="Futagami T."/>
            <person name="Toyoda A."/>
            <person name="Takaki Y."/>
            <person name="Nishi S."/>
            <person name="Hori S."/>
            <person name="Arai W."/>
            <person name="Tsubouchi T."/>
            <person name="Morono Y."/>
            <person name="Uchiyama I."/>
            <person name="Ito T."/>
            <person name="Fujiyama A."/>
            <person name="Inagaki F."/>
            <person name="Takami H."/>
        </authorList>
    </citation>
    <scope>NUCLEOTIDE SEQUENCE</scope>
    <source>
        <strain evidence="2">Expedition CK06-06</strain>
    </source>
</reference>
<protein>
    <submittedName>
        <fullName evidence="2">Uncharacterized protein</fullName>
    </submittedName>
</protein>
<feature type="transmembrane region" description="Helical" evidence="1">
    <location>
        <begin position="12"/>
        <end position="28"/>
    </location>
</feature>
<keyword evidence="1" id="KW-0812">Transmembrane</keyword>
<feature type="non-terminal residue" evidence="2">
    <location>
        <position position="152"/>
    </location>
</feature>
<organism evidence="2">
    <name type="scientific">marine sediment metagenome</name>
    <dbReference type="NCBI Taxonomy" id="412755"/>
    <lineage>
        <taxon>unclassified sequences</taxon>
        <taxon>metagenomes</taxon>
        <taxon>ecological metagenomes</taxon>
    </lineage>
</organism>
<comment type="caution">
    <text evidence="2">The sequence shown here is derived from an EMBL/GenBank/DDBJ whole genome shotgun (WGS) entry which is preliminary data.</text>
</comment>
<keyword evidence="1" id="KW-1133">Transmembrane helix</keyword>
<dbReference type="AlphaFoldDB" id="X0U8H4"/>